<dbReference type="RefSeq" id="WP_165732350.1">
    <property type="nucleotide sequence ID" value="NZ_CP019336.1"/>
</dbReference>
<evidence type="ECO:0000313" key="2">
    <source>
        <dbReference type="EMBL" id="AUC20917.1"/>
    </source>
</evidence>
<evidence type="ECO:0000313" key="5">
    <source>
        <dbReference type="Proteomes" id="UP001228636"/>
    </source>
</evidence>
<sequence length="65" mass="6940">MVKKFTFLLVIIFMVPALGYSQAVPMPAGPPPPPGLPIDNLIGVLFLISLGLIYGSRKILKDSSS</sequence>
<reference evidence="2 4" key="2">
    <citation type="submission" date="2017-02" db="EMBL/GenBank/DDBJ databases">
        <title>Trade-off between light-utilization and light-protection in marine flavobacteria.</title>
        <authorList>
            <person name="Kumagai Y."/>
            <person name="Yoshizawa S."/>
            <person name="Kogure K."/>
            <person name="Iwasaki W."/>
        </authorList>
    </citation>
    <scope>NUCLEOTIDE SEQUENCE [LARGE SCALE GENOMIC DNA]</scope>
    <source>
        <strain evidence="2 4">KCTC 23670</strain>
    </source>
</reference>
<keyword evidence="1" id="KW-0812">Transmembrane</keyword>
<dbReference type="Proteomes" id="UP000232721">
    <property type="component" value="Chromosome"/>
</dbReference>
<keyword evidence="1" id="KW-0472">Membrane</keyword>
<keyword evidence="4" id="KW-1185">Reference proteome</keyword>
<organism evidence="3 5">
    <name type="scientific">Polaribacter sejongensis</name>
    <dbReference type="NCBI Taxonomy" id="985043"/>
    <lineage>
        <taxon>Bacteria</taxon>
        <taxon>Pseudomonadati</taxon>
        <taxon>Bacteroidota</taxon>
        <taxon>Flavobacteriia</taxon>
        <taxon>Flavobacteriales</taxon>
        <taxon>Flavobacteriaceae</taxon>
    </lineage>
</organism>
<reference evidence="3 5" key="1">
    <citation type="journal article" date="2014" name="Int. J. Syst. Evol. Microbiol.">
        <title>Complete genome sequence of Corynebacterium casei LMG S-19264T (=DSM 44701T), isolated from a smear-ripened cheese.</title>
        <authorList>
            <consortium name="US DOE Joint Genome Institute (JGI-PGF)"/>
            <person name="Walter F."/>
            <person name="Albersmeier A."/>
            <person name="Kalinowski J."/>
            <person name="Ruckert C."/>
        </authorList>
    </citation>
    <scope>NUCLEOTIDE SEQUENCE [LARGE SCALE GENOMIC DNA]</scope>
    <source>
        <strain evidence="3 5">CECT 8670</strain>
    </source>
</reference>
<protein>
    <submittedName>
        <fullName evidence="3">Uncharacterized protein</fullName>
    </submittedName>
</protein>
<dbReference type="EMBL" id="JAUFQH010000008">
    <property type="protein sequence ID" value="MDN3619747.1"/>
    <property type="molecule type" value="Genomic_DNA"/>
</dbReference>
<evidence type="ECO:0000313" key="3">
    <source>
        <dbReference type="EMBL" id="MDN3619747.1"/>
    </source>
</evidence>
<name>A0AAJ1QX71_9FLAO</name>
<evidence type="ECO:0000313" key="4">
    <source>
        <dbReference type="Proteomes" id="UP000232721"/>
    </source>
</evidence>
<dbReference type="Proteomes" id="UP001228636">
    <property type="component" value="Unassembled WGS sequence"/>
</dbReference>
<dbReference type="AlphaFoldDB" id="A0AAJ1QX71"/>
<feature type="transmembrane region" description="Helical" evidence="1">
    <location>
        <begin position="37"/>
        <end position="55"/>
    </location>
</feature>
<gene>
    <name evidence="2" type="ORF">BTO15_01770</name>
    <name evidence="3" type="ORF">QWY81_09805</name>
</gene>
<evidence type="ECO:0000256" key="1">
    <source>
        <dbReference type="SAM" id="Phobius"/>
    </source>
</evidence>
<proteinExistence type="predicted"/>
<accession>A0AAJ1QX71</accession>
<reference evidence="3" key="3">
    <citation type="submission" date="2023-06" db="EMBL/GenBank/DDBJ databases">
        <authorList>
            <person name="Lucena T."/>
            <person name="Sun Q."/>
        </authorList>
    </citation>
    <scope>NUCLEOTIDE SEQUENCE</scope>
    <source>
        <strain evidence="3">CECT 8670</strain>
    </source>
</reference>
<dbReference type="EMBL" id="CP019336">
    <property type="protein sequence ID" value="AUC20917.1"/>
    <property type="molecule type" value="Genomic_DNA"/>
</dbReference>
<keyword evidence="1" id="KW-1133">Transmembrane helix</keyword>